<sequence>MGERLPKQRFLICRSKEIPLFRIPVLFCLIPRLLSDVGRLEIPPFPGISLIRCSGVLTDDKQQKLEIAG</sequence>
<dbReference type="Proteomes" id="UP000095283">
    <property type="component" value="Unplaced"/>
</dbReference>
<name>A0A1I7X516_HETBA</name>
<evidence type="ECO:0000313" key="2">
    <source>
        <dbReference type="WBParaSite" id="Hba_12643"/>
    </source>
</evidence>
<protein>
    <submittedName>
        <fullName evidence="2">Uncharacterized protein</fullName>
    </submittedName>
</protein>
<organism evidence="1 2">
    <name type="scientific">Heterorhabditis bacteriophora</name>
    <name type="common">Entomopathogenic nematode worm</name>
    <dbReference type="NCBI Taxonomy" id="37862"/>
    <lineage>
        <taxon>Eukaryota</taxon>
        <taxon>Metazoa</taxon>
        <taxon>Ecdysozoa</taxon>
        <taxon>Nematoda</taxon>
        <taxon>Chromadorea</taxon>
        <taxon>Rhabditida</taxon>
        <taxon>Rhabditina</taxon>
        <taxon>Rhabditomorpha</taxon>
        <taxon>Strongyloidea</taxon>
        <taxon>Heterorhabditidae</taxon>
        <taxon>Heterorhabditis</taxon>
    </lineage>
</organism>
<dbReference type="AlphaFoldDB" id="A0A1I7X516"/>
<dbReference type="WBParaSite" id="Hba_12643">
    <property type="protein sequence ID" value="Hba_12643"/>
    <property type="gene ID" value="Hba_12643"/>
</dbReference>
<accession>A0A1I7X516</accession>
<reference evidence="2" key="1">
    <citation type="submission" date="2016-11" db="UniProtKB">
        <authorList>
            <consortium name="WormBaseParasite"/>
        </authorList>
    </citation>
    <scope>IDENTIFICATION</scope>
</reference>
<proteinExistence type="predicted"/>
<evidence type="ECO:0000313" key="1">
    <source>
        <dbReference type="Proteomes" id="UP000095283"/>
    </source>
</evidence>
<keyword evidence="1" id="KW-1185">Reference proteome</keyword>